<feature type="compositionally biased region" description="Polar residues" evidence="1">
    <location>
        <begin position="152"/>
        <end position="171"/>
    </location>
</feature>
<organism evidence="3 4">
    <name type="scientific">Letharia columbiana</name>
    <dbReference type="NCBI Taxonomy" id="112416"/>
    <lineage>
        <taxon>Eukaryota</taxon>
        <taxon>Fungi</taxon>
        <taxon>Dikarya</taxon>
        <taxon>Ascomycota</taxon>
        <taxon>Pezizomycotina</taxon>
        <taxon>Lecanoromycetes</taxon>
        <taxon>OSLEUM clade</taxon>
        <taxon>Lecanoromycetidae</taxon>
        <taxon>Lecanorales</taxon>
        <taxon>Lecanorineae</taxon>
        <taxon>Parmeliaceae</taxon>
        <taxon>Letharia</taxon>
    </lineage>
</organism>
<feature type="transmembrane region" description="Helical" evidence="2">
    <location>
        <begin position="303"/>
        <end position="321"/>
    </location>
</feature>
<dbReference type="OrthoDB" id="5405292at2759"/>
<accession>A0A8H6FN55</accession>
<evidence type="ECO:0000313" key="4">
    <source>
        <dbReference type="Proteomes" id="UP000578531"/>
    </source>
</evidence>
<feature type="compositionally biased region" description="Basic and acidic residues" evidence="1">
    <location>
        <begin position="96"/>
        <end position="110"/>
    </location>
</feature>
<feature type="region of interest" description="Disordered" evidence="1">
    <location>
        <begin position="37"/>
        <end position="130"/>
    </location>
</feature>
<keyword evidence="2" id="KW-1133">Transmembrane helix</keyword>
<protein>
    <submittedName>
        <fullName evidence="3">Uncharacterized protein</fullName>
    </submittedName>
</protein>
<dbReference type="EMBL" id="JACCJC010000055">
    <property type="protein sequence ID" value="KAF6231610.1"/>
    <property type="molecule type" value="Genomic_DNA"/>
</dbReference>
<feature type="compositionally biased region" description="Basic and acidic residues" evidence="1">
    <location>
        <begin position="266"/>
        <end position="278"/>
    </location>
</feature>
<dbReference type="GeneID" id="59291789"/>
<reference evidence="3 4" key="1">
    <citation type="journal article" date="2020" name="Genomics">
        <title>Complete, high-quality genomes from long-read metagenomic sequencing of two wolf lichen thalli reveals enigmatic genome architecture.</title>
        <authorList>
            <person name="McKenzie S.K."/>
            <person name="Walston R.F."/>
            <person name="Allen J.L."/>
        </authorList>
    </citation>
    <scope>NUCLEOTIDE SEQUENCE [LARGE SCALE GENOMIC DNA]</scope>
    <source>
        <strain evidence="3">WasteWater2</strain>
    </source>
</reference>
<name>A0A8H6FN55_9LECA</name>
<dbReference type="Proteomes" id="UP000578531">
    <property type="component" value="Unassembled WGS sequence"/>
</dbReference>
<sequence>MKEQMHSGIQHNLSISALPNRTTTSTISFAAMGPTALRSKPTVHNGALHNVYKSQRSDRSRHDDGRRSPVSPIESNGETWKYPPRAQAHLKGLGPLHDKPHGEAPKDHFRSRPMSYYDGLPASPEPDNKAVFADLPAAPAKQRLSRPFEQPYPTSNQGRQAPGKGQTSTPSAAVPMHANLSRADSRLRRQPAGFSHPKAPAPLAIPPPAHQSKRQREPSPYRADQAPAQRSVRHQGKPVSGRRPARHQGWNPLQEPARQKGTVYVQRKDQRRGDDLERQGGLARSKSRAKDNDPEYKSGRRCFFSLMVMMIIVIVVVVVMVEKNKSRG</sequence>
<dbReference type="AlphaFoldDB" id="A0A8H6FN55"/>
<feature type="compositionally biased region" description="Basic and acidic residues" evidence="1">
    <location>
        <begin position="288"/>
        <end position="297"/>
    </location>
</feature>
<keyword evidence="2" id="KW-0812">Transmembrane</keyword>
<keyword evidence="2" id="KW-0472">Membrane</keyword>
<feature type="compositionally biased region" description="Pro residues" evidence="1">
    <location>
        <begin position="199"/>
        <end position="209"/>
    </location>
</feature>
<feature type="region of interest" description="Disordered" evidence="1">
    <location>
        <begin position="142"/>
        <end position="297"/>
    </location>
</feature>
<proteinExistence type="predicted"/>
<feature type="compositionally biased region" description="Basic and acidic residues" evidence="1">
    <location>
        <begin position="55"/>
        <end position="67"/>
    </location>
</feature>
<evidence type="ECO:0000256" key="1">
    <source>
        <dbReference type="SAM" id="MobiDB-lite"/>
    </source>
</evidence>
<gene>
    <name evidence="3" type="ORF">HO173_010142</name>
</gene>
<evidence type="ECO:0000256" key="2">
    <source>
        <dbReference type="SAM" id="Phobius"/>
    </source>
</evidence>
<dbReference type="RefSeq" id="XP_037161042.1">
    <property type="nucleotide sequence ID" value="XM_037312028.1"/>
</dbReference>
<keyword evidence="4" id="KW-1185">Reference proteome</keyword>
<evidence type="ECO:0000313" key="3">
    <source>
        <dbReference type="EMBL" id="KAF6231610.1"/>
    </source>
</evidence>
<comment type="caution">
    <text evidence="3">The sequence shown here is derived from an EMBL/GenBank/DDBJ whole genome shotgun (WGS) entry which is preliminary data.</text>
</comment>